<dbReference type="Pfam" id="PF01594">
    <property type="entry name" value="AI-2E_transport"/>
    <property type="match status" value="1"/>
</dbReference>
<keyword evidence="3 7" id="KW-0812">Transmembrane</keyword>
<evidence type="ECO:0000256" key="5">
    <source>
        <dbReference type="ARBA" id="ARBA00023136"/>
    </source>
</evidence>
<comment type="similarity">
    <text evidence="2">Belongs to the autoinducer-2 exporter (AI-2E) (TC 2.A.86) family.</text>
</comment>
<evidence type="ECO:0000256" key="2">
    <source>
        <dbReference type="ARBA" id="ARBA00009773"/>
    </source>
</evidence>
<proteinExistence type="inferred from homology"/>
<protein>
    <submittedName>
        <fullName evidence="8">AI-2E family transporter</fullName>
    </submittedName>
</protein>
<dbReference type="PANTHER" id="PTHR21716:SF61">
    <property type="entry name" value="BLR8064 PROTEIN"/>
    <property type="match status" value="1"/>
</dbReference>
<feature type="compositionally biased region" description="Basic and acidic residues" evidence="6">
    <location>
        <begin position="1"/>
        <end position="16"/>
    </location>
</feature>
<dbReference type="InterPro" id="IPR002549">
    <property type="entry name" value="AI-2E-like"/>
</dbReference>
<evidence type="ECO:0000256" key="7">
    <source>
        <dbReference type="SAM" id="Phobius"/>
    </source>
</evidence>
<organism evidence="8 9">
    <name type="scientific">Swaminathania salitolerans</name>
    <dbReference type="NCBI Taxonomy" id="182838"/>
    <lineage>
        <taxon>Bacteria</taxon>
        <taxon>Pseudomonadati</taxon>
        <taxon>Pseudomonadota</taxon>
        <taxon>Alphaproteobacteria</taxon>
        <taxon>Acetobacterales</taxon>
        <taxon>Acetobacteraceae</taxon>
        <taxon>Swaminathania</taxon>
    </lineage>
</organism>
<feature type="transmembrane region" description="Helical" evidence="7">
    <location>
        <begin position="46"/>
        <end position="62"/>
    </location>
</feature>
<dbReference type="AlphaFoldDB" id="A0A511BPD1"/>
<keyword evidence="4 7" id="KW-1133">Transmembrane helix</keyword>
<feature type="transmembrane region" description="Helical" evidence="7">
    <location>
        <begin position="273"/>
        <end position="300"/>
    </location>
</feature>
<feature type="transmembrane region" description="Helical" evidence="7">
    <location>
        <begin position="340"/>
        <end position="373"/>
    </location>
</feature>
<dbReference type="GO" id="GO:0016020">
    <property type="term" value="C:membrane"/>
    <property type="evidence" value="ECO:0007669"/>
    <property type="project" value="UniProtKB-SubCell"/>
</dbReference>
<feature type="transmembrane region" description="Helical" evidence="7">
    <location>
        <begin position="95"/>
        <end position="117"/>
    </location>
</feature>
<accession>A0A511BPD1</accession>
<dbReference type="EMBL" id="BJVC01000002">
    <property type="protein sequence ID" value="GEL02199.1"/>
    <property type="molecule type" value="Genomic_DNA"/>
</dbReference>
<evidence type="ECO:0000256" key="3">
    <source>
        <dbReference type="ARBA" id="ARBA00022692"/>
    </source>
</evidence>
<evidence type="ECO:0000313" key="9">
    <source>
        <dbReference type="Proteomes" id="UP000321405"/>
    </source>
</evidence>
<evidence type="ECO:0000256" key="6">
    <source>
        <dbReference type="SAM" id="MobiDB-lite"/>
    </source>
</evidence>
<feature type="region of interest" description="Disordered" evidence="6">
    <location>
        <begin position="1"/>
        <end position="37"/>
    </location>
</feature>
<reference evidence="8 9" key="1">
    <citation type="submission" date="2019-07" db="EMBL/GenBank/DDBJ databases">
        <title>Whole genome shotgun sequence of Swaminathania salitolerans NBRC 104436.</title>
        <authorList>
            <person name="Hosoyama A."/>
            <person name="Uohara A."/>
            <person name="Ohji S."/>
            <person name="Ichikawa N."/>
        </authorList>
    </citation>
    <scope>NUCLEOTIDE SEQUENCE [LARGE SCALE GENOMIC DNA]</scope>
    <source>
        <strain evidence="8 9">NBRC 104436</strain>
    </source>
</reference>
<sequence>MNKHDPASTIDPDRGDPMCGHSCSEDDARGESGMVGSPIRRAQRRSRGLLGLFFVILALYTLKNFLPALLWGCVFAIASWPLYRRTERRFGRTEWLPMIFTAVIALIFLVPLSLVGVKAAEEAQSALHWIDTVRHTGIPMPAWLNELPFERVQVARWWQNNLVNPEHLNRLFHSVDAGHGMAFTRQITSQVARRATLFLFSILTLFFLLRDGADIIHRVLVVSNRTFGQRGETLARQIISSVHGTVAGLVLVGLGEGFVMGIAYVLTDTPQPLLFALLTGVAAMIPFLGLPTVILAALLILMQGKMIAAIIVIALGSIVIFVADHFIRPALIGGSTQMPFLWVLLGILGGVETWGLLGLFLGPAIMAAMHLLWRIWSADRIDSSDEEAVHNREKR</sequence>
<keyword evidence="5 7" id="KW-0472">Membrane</keyword>
<feature type="transmembrane region" description="Helical" evidence="7">
    <location>
        <begin position="307"/>
        <end position="328"/>
    </location>
</feature>
<evidence type="ECO:0000313" key="8">
    <source>
        <dbReference type="EMBL" id="GEL02199.1"/>
    </source>
</evidence>
<feature type="transmembrane region" description="Helical" evidence="7">
    <location>
        <begin position="246"/>
        <end position="267"/>
    </location>
</feature>
<keyword evidence="9" id="KW-1185">Reference proteome</keyword>
<gene>
    <name evidence="8" type="ORF">SSA02_13620</name>
</gene>
<evidence type="ECO:0000256" key="4">
    <source>
        <dbReference type="ARBA" id="ARBA00022989"/>
    </source>
</evidence>
<dbReference type="PANTHER" id="PTHR21716">
    <property type="entry name" value="TRANSMEMBRANE PROTEIN"/>
    <property type="match status" value="1"/>
</dbReference>
<dbReference type="Proteomes" id="UP000321405">
    <property type="component" value="Unassembled WGS sequence"/>
</dbReference>
<evidence type="ECO:0000256" key="1">
    <source>
        <dbReference type="ARBA" id="ARBA00004141"/>
    </source>
</evidence>
<name>A0A511BPD1_9PROT</name>
<comment type="subcellular location">
    <subcellularLocation>
        <location evidence="1">Membrane</location>
        <topology evidence="1">Multi-pass membrane protein</topology>
    </subcellularLocation>
</comment>
<comment type="caution">
    <text evidence="8">The sequence shown here is derived from an EMBL/GenBank/DDBJ whole genome shotgun (WGS) entry which is preliminary data.</text>
</comment>